<proteinExistence type="predicted"/>
<organism evidence="1 2">
    <name type="scientific">Vannielia litorea</name>
    <dbReference type="NCBI Taxonomy" id="1217970"/>
    <lineage>
        <taxon>Bacteria</taxon>
        <taxon>Pseudomonadati</taxon>
        <taxon>Pseudomonadota</taxon>
        <taxon>Alphaproteobacteria</taxon>
        <taxon>Rhodobacterales</taxon>
        <taxon>Paracoccaceae</taxon>
        <taxon>Vannielia</taxon>
    </lineage>
</organism>
<protein>
    <submittedName>
        <fullName evidence="1">Uncharacterized protein</fullName>
    </submittedName>
</protein>
<sequence>MHPALAPWPGNVPLPAATPPEAALAISRGRPCKGKWCATTLIHGPKDGSILLRTRLNATTLERLSA</sequence>
<dbReference type="Proteomes" id="UP000184932">
    <property type="component" value="Unassembled WGS sequence"/>
</dbReference>
<name>A0A1N6IKL2_9RHOB</name>
<keyword evidence="2" id="KW-1185">Reference proteome</keyword>
<evidence type="ECO:0000313" key="2">
    <source>
        <dbReference type="Proteomes" id="UP000184932"/>
    </source>
</evidence>
<accession>A0A1N6IKL2</accession>
<dbReference type="AlphaFoldDB" id="A0A1N6IKL2"/>
<dbReference type="EMBL" id="FSRL01000002">
    <property type="protein sequence ID" value="SIO32519.1"/>
    <property type="molecule type" value="Genomic_DNA"/>
</dbReference>
<reference evidence="2" key="1">
    <citation type="submission" date="2016-11" db="EMBL/GenBank/DDBJ databases">
        <authorList>
            <person name="Varghese N."/>
            <person name="Submissions S."/>
        </authorList>
    </citation>
    <scope>NUCLEOTIDE SEQUENCE [LARGE SCALE GENOMIC DNA]</scope>
    <source>
        <strain evidence="2">DSM 29440</strain>
    </source>
</reference>
<gene>
    <name evidence="1" type="ORF">SAMN05444002_4004</name>
</gene>
<evidence type="ECO:0000313" key="1">
    <source>
        <dbReference type="EMBL" id="SIO32519.1"/>
    </source>
</evidence>
<dbReference type="STRING" id="1217970.SAMN05444002_4004"/>